<reference evidence="2 3" key="1">
    <citation type="submission" date="2018-11" db="EMBL/GenBank/DDBJ databases">
        <authorList>
            <consortium name="Pathogen Informatics"/>
        </authorList>
    </citation>
    <scope>NUCLEOTIDE SEQUENCE [LARGE SCALE GENOMIC DNA]</scope>
</reference>
<proteinExistence type="predicted"/>
<dbReference type="GO" id="GO:0005929">
    <property type="term" value="C:cilium"/>
    <property type="evidence" value="ECO:0007669"/>
    <property type="project" value="GOC"/>
</dbReference>
<feature type="coiled-coil region" evidence="1">
    <location>
        <begin position="17"/>
        <end position="67"/>
    </location>
</feature>
<accession>A0A3P7PI10</accession>
<dbReference type="GO" id="GO:0035735">
    <property type="term" value="P:intraciliary transport involved in cilium assembly"/>
    <property type="evidence" value="ECO:0007669"/>
    <property type="project" value="InterPro"/>
</dbReference>
<dbReference type="GO" id="GO:0010824">
    <property type="term" value="P:regulation of centrosome duplication"/>
    <property type="evidence" value="ECO:0007669"/>
    <property type="project" value="TreeGrafter"/>
</dbReference>
<dbReference type="PANTHER" id="PTHR31540">
    <property type="entry name" value="CENTROSOMAL PROTEIN OF 131 KDA"/>
    <property type="match status" value="1"/>
</dbReference>
<dbReference type="EMBL" id="UYRU01111771">
    <property type="protein sequence ID" value="VDN44497.1"/>
    <property type="molecule type" value="Genomic_DNA"/>
</dbReference>
<name>A0A3P7PI10_DIBLA</name>
<keyword evidence="3" id="KW-1185">Reference proteome</keyword>
<organism evidence="2 3">
    <name type="scientific">Dibothriocephalus latus</name>
    <name type="common">Fish tapeworm</name>
    <name type="synonym">Diphyllobothrium latum</name>
    <dbReference type="NCBI Taxonomy" id="60516"/>
    <lineage>
        <taxon>Eukaryota</taxon>
        <taxon>Metazoa</taxon>
        <taxon>Spiralia</taxon>
        <taxon>Lophotrochozoa</taxon>
        <taxon>Platyhelminthes</taxon>
        <taxon>Cestoda</taxon>
        <taxon>Eucestoda</taxon>
        <taxon>Diphyllobothriidea</taxon>
        <taxon>Diphyllobothriidae</taxon>
        <taxon>Dibothriocephalus</taxon>
    </lineage>
</organism>
<evidence type="ECO:0000256" key="1">
    <source>
        <dbReference type="SAM" id="Coils"/>
    </source>
</evidence>
<sequence>MKTRSTAEREVWEQKFRANLEGELATREREISEKLRKDRDKQLEMVIRNLEAEATAAQEAAENATNGKLNRKLKL</sequence>
<protein>
    <submittedName>
        <fullName evidence="2">Uncharacterized protein</fullName>
    </submittedName>
</protein>
<evidence type="ECO:0000313" key="2">
    <source>
        <dbReference type="EMBL" id="VDN44497.1"/>
    </source>
</evidence>
<keyword evidence="1" id="KW-0175">Coiled coil</keyword>
<dbReference type="OrthoDB" id="197735at2759"/>
<dbReference type="AlphaFoldDB" id="A0A3P7PI10"/>
<dbReference type="GO" id="GO:0034451">
    <property type="term" value="C:centriolar satellite"/>
    <property type="evidence" value="ECO:0007669"/>
    <property type="project" value="TreeGrafter"/>
</dbReference>
<dbReference type="InterPro" id="IPR030465">
    <property type="entry name" value="CEP131"/>
</dbReference>
<dbReference type="Proteomes" id="UP000281553">
    <property type="component" value="Unassembled WGS sequence"/>
</dbReference>
<gene>
    <name evidence="2" type="ORF">DILT_LOCUS19347</name>
</gene>
<dbReference type="PANTHER" id="PTHR31540:SF1">
    <property type="entry name" value="CENTROSOMAL PROTEIN OF 131 KDA"/>
    <property type="match status" value="1"/>
</dbReference>
<evidence type="ECO:0000313" key="3">
    <source>
        <dbReference type="Proteomes" id="UP000281553"/>
    </source>
</evidence>